<proteinExistence type="inferred from homology"/>
<dbReference type="OrthoDB" id="427480at2759"/>
<keyword evidence="2" id="KW-1133">Transmembrane helix</keyword>
<dbReference type="GeneID" id="113687960"/>
<dbReference type="SUPFAM" id="SSF56112">
    <property type="entry name" value="Protein kinase-like (PK-like)"/>
    <property type="match status" value="1"/>
</dbReference>
<feature type="transmembrane region" description="Helical" evidence="2">
    <location>
        <begin position="702"/>
        <end position="719"/>
    </location>
</feature>
<evidence type="ECO:0000256" key="2">
    <source>
        <dbReference type="SAM" id="Phobius"/>
    </source>
</evidence>
<dbReference type="CDD" id="cd05121">
    <property type="entry name" value="ABC1_ADCK3-like"/>
    <property type="match status" value="1"/>
</dbReference>
<sequence length="735" mass="83829">MAAILASHSCYCRIEEVFSFNIGKPNQNLGFSDTISVWGSREFESRQCRLVKARQNYSFQVVMQQTEPHVKFGTNRRPIKMVPASDVMKRKAPSVNNSEIVNGSSRISNGAITERKEPPVNNALDGSKRAVNGAYKVNGASLVKRDSASAIIKNFKTDELPPIEDLKVLPSDEGFSWANDNYNSWQRSIDVWSFVISLRMRVLLDNAKWAYLGGFTEDKQKTRRRRTASWLRECVLQLGPTFIKLGQLSSTRSDLFPREFVDELAKLQDRVPAFPSKKAKEFIEKELGAPVHMLFKEFEERPIAAASLGQVHRAILHNGEKVVVKVQRPGLKKLFDIDLRNLKLIAEYFQNSETLGGPTRDWIGIYEECAKILYEEIDYINEGKNADRFRRDFRNIKWVRVPLVYWDYTATKVLTLEYVPGIKINQLDKIDARGFSRSRISSRAIEAYLIQILKTGFFHADPHPGNLAIDVDEALIYYDFGMMGDIKSFTMERLLELFYAVYEKDAKKVMQSLIDLGALQPTGDMSSVRRSVQFFLDNLLDQRPDQQQTLSAIGEDLFAIATDQPFRFPSTFTFVLRAFSTLEGIGYVLDPDFSFAKIAAPYAQELLDMRQKQRTGTQLVQEIRRQADDARTYTMSMPYRVQRIEEFVNELESGDLKLRVRVLESERAARKANILQMATIYTVLGGTLLNLGVTFTNQGSQIIANGSFLGAGVFLTLFMRSMQRVKKLDKFESMI</sequence>
<organism evidence="4 5">
    <name type="scientific">Coffea arabica</name>
    <name type="common">Arabian coffee</name>
    <dbReference type="NCBI Taxonomy" id="13443"/>
    <lineage>
        <taxon>Eukaryota</taxon>
        <taxon>Viridiplantae</taxon>
        <taxon>Streptophyta</taxon>
        <taxon>Embryophyta</taxon>
        <taxon>Tracheophyta</taxon>
        <taxon>Spermatophyta</taxon>
        <taxon>Magnoliopsida</taxon>
        <taxon>eudicotyledons</taxon>
        <taxon>Gunneridae</taxon>
        <taxon>Pentapetalae</taxon>
        <taxon>asterids</taxon>
        <taxon>lamiids</taxon>
        <taxon>Gentianales</taxon>
        <taxon>Rubiaceae</taxon>
        <taxon>Ixoroideae</taxon>
        <taxon>Gardenieae complex</taxon>
        <taxon>Bertiereae - Coffeeae clade</taxon>
        <taxon>Coffeeae</taxon>
        <taxon>Coffea</taxon>
    </lineage>
</organism>
<protein>
    <submittedName>
        <fullName evidence="5 6">Protein ACTIVITY OF BC1 COMPLEX KINASE 7, chloroplastic-like</fullName>
    </submittedName>
</protein>
<feature type="transmembrane region" description="Helical" evidence="2">
    <location>
        <begin position="674"/>
        <end position="696"/>
    </location>
</feature>
<dbReference type="InterPro" id="IPR050154">
    <property type="entry name" value="UbiB_kinase"/>
</dbReference>
<dbReference type="Proteomes" id="UP001652660">
    <property type="component" value="Chromosome 5e"/>
</dbReference>
<keyword evidence="2" id="KW-0472">Membrane</keyword>
<dbReference type="PANTHER" id="PTHR10566:SF113">
    <property type="entry name" value="PROTEIN ACTIVITY OF BC1 COMPLEX KINASE 7, CHLOROPLASTIC"/>
    <property type="match status" value="1"/>
</dbReference>
<dbReference type="RefSeq" id="XP_071904546.1">
    <property type="nucleotide sequence ID" value="XM_072048445.1"/>
</dbReference>
<dbReference type="Pfam" id="PF03109">
    <property type="entry name" value="ABC1"/>
    <property type="match status" value="1"/>
</dbReference>
<dbReference type="InterPro" id="IPR011009">
    <property type="entry name" value="Kinase-like_dom_sf"/>
</dbReference>
<gene>
    <name evidence="5 6" type="primary">LOC113687960</name>
</gene>
<evidence type="ECO:0000256" key="1">
    <source>
        <dbReference type="ARBA" id="ARBA00009670"/>
    </source>
</evidence>
<reference evidence="5" key="2">
    <citation type="submission" date="2025-04" db="UniProtKB">
        <authorList>
            <consortium name="RefSeq"/>
        </authorList>
    </citation>
    <scope>IDENTIFICATION</scope>
    <source>
        <tissue evidence="5 6">Leaves</tissue>
    </source>
</reference>
<evidence type="ECO:0000313" key="4">
    <source>
        <dbReference type="Proteomes" id="UP001652660"/>
    </source>
</evidence>
<dbReference type="RefSeq" id="XP_027061321.1">
    <property type="nucleotide sequence ID" value="XM_027205520.1"/>
</dbReference>
<dbReference type="GO" id="GO:0016020">
    <property type="term" value="C:membrane"/>
    <property type="evidence" value="ECO:0007669"/>
    <property type="project" value="GOC"/>
</dbReference>
<name>A0A6P6S625_COFAR</name>
<evidence type="ECO:0000259" key="3">
    <source>
        <dbReference type="Pfam" id="PF03109"/>
    </source>
</evidence>
<dbReference type="AlphaFoldDB" id="A0A6P6S625"/>
<accession>A0A6P6S625</accession>
<dbReference type="GO" id="GO:0046467">
    <property type="term" value="P:membrane lipid biosynthetic process"/>
    <property type="evidence" value="ECO:0007669"/>
    <property type="project" value="TreeGrafter"/>
</dbReference>
<dbReference type="InterPro" id="IPR004147">
    <property type="entry name" value="ABC1_dom"/>
</dbReference>
<keyword evidence="2" id="KW-0812">Transmembrane</keyword>
<evidence type="ECO:0000313" key="6">
    <source>
        <dbReference type="RefSeq" id="XP_071904546.1"/>
    </source>
</evidence>
<feature type="domain" description="ABC1 atypical kinase-like" evidence="3">
    <location>
        <begin position="266"/>
        <end position="512"/>
    </location>
</feature>
<evidence type="ECO:0000313" key="5">
    <source>
        <dbReference type="RefSeq" id="XP_027061321.1"/>
    </source>
</evidence>
<dbReference type="PANTHER" id="PTHR10566">
    <property type="entry name" value="CHAPERONE-ACTIVITY OF BC1 COMPLEX CABC1 -RELATED"/>
    <property type="match status" value="1"/>
</dbReference>
<keyword evidence="4" id="KW-1185">Reference proteome</keyword>
<reference evidence="4" key="1">
    <citation type="journal article" date="2025" name="Foods">
        <title>Unveiling the Microbial Signatures of Arabica Coffee Cherries: Insights into Ripeness Specific Diversity, Functional Traits, and Implications for Quality and Safety.</title>
        <authorList>
            <consortium name="RefSeq"/>
            <person name="Tenea G.N."/>
            <person name="Cifuentes V."/>
            <person name="Reyes P."/>
            <person name="Cevallos-Vallejos M."/>
        </authorList>
    </citation>
    <scope>NUCLEOTIDE SEQUENCE [LARGE SCALE GENOMIC DNA]</scope>
</reference>
<dbReference type="GO" id="GO:1901031">
    <property type="term" value="P:regulation of response to reactive oxygen species"/>
    <property type="evidence" value="ECO:0007669"/>
    <property type="project" value="TreeGrafter"/>
</dbReference>
<comment type="similarity">
    <text evidence="1">Belongs to the protein kinase superfamily. ADCK protein kinase family.</text>
</comment>